<gene>
    <name evidence="2" type="ORF">KTC_20640</name>
</gene>
<protein>
    <submittedName>
        <fullName evidence="2">Uncharacterized protein</fullName>
    </submittedName>
</protein>
<organism evidence="2">
    <name type="scientific">Thermosporothrix sp. COM3</name>
    <dbReference type="NCBI Taxonomy" id="2490863"/>
    <lineage>
        <taxon>Bacteria</taxon>
        <taxon>Bacillati</taxon>
        <taxon>Chloroflexota</taxon>
        <taxon>Ktedonobacteria</taxon>
        <taxon>Ktedonobacterales</taxon>
        <taxon>Thermosporotrichaceae</taxon>
        <taxon>Thermosporothrix</taxon>
    </lineage>
</organism>
<evidence type="ECO:0000313" key="2">
    <source>
        <dbReference type="EMBL" id="BBH87313.1"/>
    </source>
</evidence>
<name>A0A455SFR7_9CHLR</name>
<keyword evidence="1" id="KW-1133">Transmembrane helix</keyword>
<accession>A0A455SFR7</accession>
<dbReference type="InterPro" id="IPR036259">
    <property type="entry name" value="MFS_trans_sf"/>
</dbReference>
<evidence type="ECO:0000256" key="1">
    <source>
        <dbReference type="SAM" id="Phobius"/>
    </source>
</evidence>
<sequence>MPKQVTYDEGWFRDLIADLQRASLEFRTRWPKHEILLTCHHLSELNHPLIGRRKPFVIASSLLFAIGMVVPLLWPTLPAFFIQGTLGGIAFGIYMSSVYASAQARCHTEAGGPGLDHQCVLIVESCWPASQINYTNTGQLSGLALGGVKSPEAGPVAVVQMTFGYGSIQRPTSVQAM</sequence>
<dbReference type="SUPFAM" id="SSF103473">
    <property type="entry name" value="MFS general substrate transporter"/>
    <property type="match status" value="1"/>
</dbReference>
<keyword evidence="1" id="KW-0812">Transmembrane</keyword>
<feature type="transmembrane region" description="Helical" evidence="1">
    <location>
        <begin position="56"/>
        <end position="74"/>
    </location>
</feature>
<dbReference type="AlphaFoldDB" id="A0A455SFR7"/>
<reference evidence="2" key="1">
    <citation type="submission" date="2018-12" db="EMBL/GenBank/DDBJ databases">
        <title>Novel natural products biosynthetic potential of the class Ktedonobacteria.</title>
        <authorList>
            <person name="Zheng Y."/>
            <person name="Saitou A."/>
            <person name="Wang C.M."/>
            <person name="Toyoda A."/>
            <person name="Minakuchi Y."/>
            <person name="Sekiguchi Y."/>
            <person name="Ueda K."/>
            <person name="Takano H."/>
            <person name="Sakai Y."/>
            <person name="Yokota A."/>
            <person name="Yabe S."/>
        </authorList>
    </citation>
    <scope>NUCLEOTIDE SEQUENCE</scope>
    <source>
        <strain evidence="2">COM3</strain>
    </source>
</reference>
<dbReference type="EMBL" id="AP019376">
    <property type="protein sequence ID" value="BBH87313.1"/>
    <property type="molecule type" value="Genomic_DNA"/>
</dbReference>
<proteinExistence type="predicted"/>
<keyword evidence="1" id="KW-0472">Membrane</keyword>
<feature type="transmembrane region" description="Helical" evidence="1">
    <location>
        <begin position="80"/>
        <end position="100"/>
    </location>
</feature>